<proteinExistence type="predicted"/>
<accession>I6YUE9</accession>
<sequence>MKNLIKSFLIVVILLVNSCREGITEPEPGRRDYVWERDTLRSDEFGFQLLSSIWASSPNDVWVVGDAAAQANKVWRYDGIKWRNYHFEKFITPISIHGISGSEVWMVTTLSEIWKWNGFEWKKDTTIIPEGYQRILFEDIYGYKNDIYAVGIAEKTNGDYTGVIVHYDGKKWKILSTPKIKEYFVRVLFLEKGDILITAYTFNDPLEPAWLYKYENEEITLISKNKIDYSLGILGNKLYVNTDRKVYEYTGGELILLKIDLSNTNYAGRLIGRSINDFFTENSNWNLGHYNGKNIVDLYPINGSLMDGIIFEKDVFFVCYTLDNINYILHGKLK</sequence>
<protein>
    <submittedName>
        <fullName evidence="1">Uncharacterized protein</fullName>
    </submittedName>
</protein>
<reference evidence="1 2" key="1">
    <citation type="journal article" date="2013" name="PLoS ONE">
        <title>Genomic analysis of Melioribacter roseus, facultatively anaerobic organotrophic bacterium representing a novel deep lineage within Bacteriodetes/Chlorobi group.</title>
        <authorList>
            <person name="Kadnikov V.V."/>
            <person name="Mardanov A.V."/>
            <person name="Podosokorskaya O.A."/>
            <person name="Gavrilov S.N."/>
            <person name="Kublanov I.V."/>
            <person name="Beletsky A.V."/>
            <person name="Bonch-Osmolovskaya E.A."/>
            <person name="Ravin N.V."/>
        </authorList>
    </citation>
    <scope>NUCLEOTIDE SEQUENCE [LARGE SCALE GENOMIC DNA]</scope>
    <source>
        <strain evidence="2">JCM 17771 / P3M-2</strain>
    </source>
</reference>
<evidence type="ECO:0000313" key="1">
    <source>
        <dbReference type="EMBL" id="AFN74187.1"/>
    </source>
</evidence>
<evidence type="ECO:0000313" key="2">
    <source>
        <dbReference type="Proteomes" id="UP000009011"/>
    </source>
</evidence>
<gene>
    <name evidence="1" type="ordered locus">MROS_0946</name>
</gene>
<dbReference type="RefSeq" id="WP_014855623.1">
    <property type="nucleotide sequence ID" value="NC_018178.1"/>
</dbReference>
<name>I6YUE9_MELRP</name>
<dbReference type="AlphaFoldDB" id="I6YUE9"/>
<dbReference type="HOGENOM" id="CLU_818367_0_0_10"/>
<keyword evidence="2" id="KW-1185">Reference proteome</keyword>
<organism evidence="1 2">
    <name type="scientific">Melioribacter roseus (strain DSM 23840 / JCM 17771 / VKM B-2668 / P3M-2)</name>
    <dbReference type="NCBI Taxonomy" id="1191523"/>
    <lineage>
        <taxon>Bacteria</taxon>
        <taxon>Pseudomonadati</taxon>
        <taxon>Ignavibacteriota</taxon>
        <taxon>Ignavibacteria</taxon>
        <taxon>Ignavibacteriales</taxon>
        <taxon>Melioribacteraceae</taxon>
        <taxon>Melioribacter</taxon>
    </lineage>
</organism>
<dbReference type="EMBL" id="CP003557">
    <property type="protein sequence ID" value="AFN74187.1"/>
    <property type="molecule type" value="Genomic_DNA"/>
</dbReference>
<dbReference type="OrthoDB" id="1524635at2"/>
<dbReference type="KEGG" id="mro:MROS_0946"/>
<dbReference type="Proteomes" id="UP000009011">
    <property type="component" value="Chromosome"/>
</dbReference>